<accession>A0A1H9UCX7</accession>
<feature type="transmembrane region" description="Helical" evidence="1">
    <location>
        <begin position="84"/>
        <end position="104"/>
    </location>
</feature>
<feature type="transmembrane region" description="Helical" evidence="1">
    <location>
        <begin position="30"/>
        <end position="49"/>
    </location>
</feature>
<keyword evidence="1" id="KW-0812">Transmembrane</keyword>
<dbReference type="AlphaFoldDB" id="A0A1H9UCX7"/>
<dbReference type="STRING" id="587636.SAMN05216199_1855"/>
<keyword evidence="1" id="KW-0472">Membrane</keyword>
<reference evidence="3" key="1">
    <citation type="submission" date="2016-10" db="EMBL/GenBank/DDBJ databases">
        <authorList>
            <person name="Varghese N."/>
            <person name="Submissions S."/>
        </authorList>
    </citation>
    <scope>NUCLEOTIDE SEQUENCE [LARGE SCALE GENOMIC DNA]</scope>
    <source>
        <strain evidence="3">CGMCC 1.6963</strain>
    </source>
</reference>
<gene>
    <name evidence="2" type="ORF">SAMN05216199_1855</name>
</gene>
<organism evidence="2 3">
    <name type="scientific">Pedococcus cremeus</name>
    <dbReference type="NCBI Taxonomy" id="587636"/>
    <lineage>
        <taxon>Bacteria</taxon>
        <taxon>Bacillati</taxon>
        <taxon>Actinomycetota</taxon>
        <taxon>Actinomycetes</taxon>
        <taxon>Micrococcales</taxon>
        <taxon>Intrasporangiaceae</taxon>
        <taxon>Pedococcus</taxon>
    </lineage>
</organism>
<keyword evidence="3" id="KW-1185">Reference proteome</keyword>
<dbReference type="EMBL" id="FOHB01000003">
    <property type="protein sequence ID" value="SES07199.1"/>
    <property type="molecule type" value="Genomic_DNA"/>
</dbReference>
<evidence type="ECO:0000313" key="3">
    <source>
        <dbReference type="Proteomes" id="UP000199019"/>
    </source>
</evidence>
<protein>
    <recommendedName>
        <fullName evidence="4">Integral membrane protein</fullName>
    </recommendedName>
</protein>
<keyword evidence="1" id="KW-1133">Transmembrane helix</keyword>
<sequence>MCALQGLFLLGFCVWSLVELSSSGSDNPSRVVMEVLLVAVFAVGLLALGRYWVVGADWPRTPTIVWNALLLPVAWGLVQSERILIALAVALVALIGIGSAVAAGSSDRSGSTPA</sequence>
<evidence type="ECO:0000313" key="2">
    <source>
        <dbReference type="EMBL" id="SES07199.1"/>
    </source>
</evidence>
<dbReference type="Proteomes" id="UP000199019">
    <property type="component" value="Unassembled WGS sequence"/>
</dbReference>
<name>A0A1H9UCX7_9MICO</name>
<proteinExistence type="predicted"/>
<evidence type="ECO:0008006" key="4">
    <source>
        <dbReference type="Google" id="ProtNLM"/>
    </source>
</evidence>
<evidence type="ECO:0000256" key="1">
    <source>
        <dbReference type="SAM" id="Phobius"/>
    </source>
</evidence>